<feature type="compositionally biased region" description="Gly residues" evidence="13">
    <location>
        <begin position="1372"/>
        <end position="1384"/>
    </location>
</feature>
<evidence type="ECO:0000259" key="15">
    <source>
        <dbReference type="PROSITE" id="PS50086"/>
    </source>
</evidence>
<dbReference type="PANTHER" id="PTHR19853">
    <property type="entry name" value="WD REPEAT CONTAINING PROTEIN 3 WDR3"/>
    <property type="match status" value="1"/>
</dbReference>
<sequence length="1995" mass="215833">MVYTVTLSGSHGRIWTTKPRVARNGVLTLVANSLNGSATRTPFTAAAFAPSGATFTLADAAGKCYTFHVLSNRYSLLHSANGPPSALAHAAADLVIAPPRKPLAVVSGSTGAPLAALRGHRKPVAAVSVSKLGVLTVSPDAALLWDPLGWAKTRALGGESDDGAAVPLRTAALGDTVAVTVLATGAIVLWDGASFSATYQLHLPKAELELDVTGVALSGDDRYVLGWGAAPTLGVAVWRTVDGSLAKIFYLPAAARGVVAGAFVPPDGNAHWSLPSHSPVLALLCDNGVLYFVSLASGVVLAQIGGKTRPLTGFALSPFGRYCVALTHDGHAALYDLEVVGARASSSSTSSAASGETLVAKSYGPDATPAMPVPSAAEKRQQARKGKSSAGSSTFAHPSSAATGKLRGGWTKSGWPGASKPAPRADPPLDVRAGKTGSASALLSADKLASLLLEYGEYPSKYRLLIWRFLLQVPSNSEAFEALVAKGVHVSWSRLAETYPISSRKLFKLLERQVSALAHWAPIFGELSWLPQVVFPFVKLFAKSDDVVVFEVLATLLTQYTGSWYEYYPNPPINTLAHVEAVLETGYPELAAHFAAVGFSMVEVAWPLLSSLFTDVLTRGEWLKLMDHVFSGPKDLLNYIVAAYLGAFSSALLRVTSRNDLEFFLTHHNAVNLNAVLQAAYGLVGRAPAGPDAGAPFVALPPGAAYPIFNAYPHFVVNYQAKEHARIAADEAEASRKRATIEELAARAAAIEAEEAEWQRQQDELLKAEQVRRRQAAELEAQSLKQRSLLDAQAKEQRLAQLAVYEASRKKFMETQKRARAAELERLDEELALGRSRLAYEMRQRLEEEALLKLEFTAMQRLQEMEAERERESTSVHLRTEAEARRKQDELQEKMLFEAWRLEDEERKLEQELARSKLSKLASLEEQLRAKAALDEKYQLEQLEKDFALAEVKRERRLRQLAEDEANRIALELDEKRRYEELLSKQDEREVRVLTAEERKWRQAKEDERKRILERERRRQKLEMERRREKLTLLEKAQRRREFEEALEAKREAEEANALAEEKELQAAVLALDEERNKDRVLEEELLLKEKELNDKVAFQAKLRSLEQQVYASERARFAAFRHELSRRMELDNEEVRRQHELALQQAAVEREAKMAGLEAEVRARVEAEELAKLEADQAAVRARAARVRAGDGSGSTTAGGSGTPTGETGPTTHRRVLETLVAAQAAHIDRLLARNAALRARLEGAAVGGVAGVYGRYGGLAASFVDAAAVDRLETAFDSLVYQMREIVLGQRLRAEALTSETGTGETEAMTKLMDDMLAHIDAAEATARALGAPPRSRPGETRGSRLSQRSFSGSSLGENHRSGSCSGSCSGSGTGSDSGSGSGSRTPSPSGSMDELLADFELDPNTSFGDISLVSETDTNFGMSAAQLMLGRLDRTCSDASMVQVIADMHSVMNSEIMSALAEYSSSGSGAIGASPYSDVDDECSSSAHIADAHADADSASGGLEASLPSLEDASSDDGGESVVAAAPSPDPAATPGALRMDENELPALLAPSPIPPTAAAGATDPSRADEPETLTHKPEVPDAGWDAAAAAVAASASEEPQPRALVPALDVMLSWTHSYDDSDSDGESSSSSTTEPPPVIAHWLASCQAVLGEMYEFGKRIALNDDNAVYRVKLVGSSEDAPEFALKLLMERDIVDGMPSGEAQALMLLRGHPCIQEIHWWAAMAPLSCLVIVSPLLREDKVDVDDPSAVQQYMHDVISALAFTHKRGIVNRDIKPENIMYNAEERRAIVIDFDTAVYVRTHADRPTSPTGTIAFMAPEVKALDSHPSTHTPYDFAVDVFSAGIVFGNMLFESYNPKYPDWYLDFSNVAKLLAAMKAELAAAPAADYGVRSHLALDLLEKMIEADPGRRITAEQALGHPYFAGLTEREMLPVPPLHTRPGYASPSPSRSVTPPHGGGSSPISPSETMAIASHSGGYMMSSSAYHQNMMGMWR</sequence>
<dbReference type="SUPFAM" id="SSF47923">
    <property type="entry name" value="Ypt/Rab-GAP domain of gyp1p"/>
    <property type="match status" value="1"/>
</dbReference>
<evidence type="ECO:0000256" key="5">
    <source>
        <dbReference type="ARBA" id="ARBA00022574"/>
    </source>
</evidence>
<dbReference type="PROSITE" id="PS50086">
    <property type="entry name" value="TBC_RABGAP"/>
    <property type="match status" value="1"/>
</dbReference>
<feature type="region of interest" description="Disordered" evidence="13">
    <location>
        <begin position="1498"/>
        <end position="1585"/>
    </location>
</feature>
<dbReference type="SMART" id="SM00220">
    <property type="entry name" value="S_TKc"/>
    <property type="match status" value="1"/>
</dbReference>
<dbReference type="GO" id="GO:0034451">
    <property type="term" value="C:centriolar satellite"/>
    <property type="evidence" value="ECO:0007669"/>
    <property type="project" value="UniProtKB-SubCell"/>
</dbReference>
<evidence type="ECO:0000313" key="16">
    <source>
        <dbReference type="EMBL" id="KNC48509.1"/>
    </source>
</evidence>
<feature type="region of interest" description="Disordered" evidence="13">
    <location>
        <begin position="1936"/>
        <end position="1969"/>
    </location>
</feature>
<dbReference type="PROSITE" id="PS50011">
    <property type="entry name" value="PROTEIN_KINASE_DOM"/>
    <property type="match status" value="1"/>
</dbReference>
<comment type="function">
    <text evidence="11">Molecular adapter which is involved in cilium biogenesis. Part of a functional complex including OFD1 a centriolar protein involved in cilium assembly. Could regulate the cAMP-dependent phosphorylation of OFD1, and its subsequent ubiquitination by PJA2 which ultimately leads to its proteasomal degradation.</text>
</comment>
<dbReference type="InterPro" id="IPR000195">
    <property type="entry name" value="Rab-GAP-TBC_dom"/>
</dbReference>
<evidence type="ECO:0000256" key="13">
    <source>
        <dbReference type="SAM" id="MobiDB-lite"/>
    </source>
</evidence>
<dbReference type="SUPFAM" id="SSF56112">
    <property type="entry name" value="Protein kinase-like (PK-like)"/>
    <property type="match status" value="1"/>
</dbReference>
<gene>
    <name evidence="16" type="ORF">AMSG_04954</name>
</gene>
<reference evidence="16 17" key="1">
    <citation type="submission" date="2010-05" db="EMBL/GenBank/DDBJ databases">
        <title>The Genome Sequence of Thecamonas trahens ATCC 50062.</title>
        <authorList>
            <consortium name="The Broad Institute Genome Sequencing Platform"/>
            <person name="Russ C."/>
            <person name="Cuomo C."/>
            <person name="Shea T."/>
            <person name="Young S.K."/>
            <person name="Zeng Q."/>
            <person name="Koehrsen M."/>
            <person name="Haas B."/>
            <person name="Borodovsky M."/>
            <person name="Guigo R."/>
            <person name="Alvarado L."/>
            <person name="Berlin A."/>
            <person name="Bochicchio J."/>
            <person name="Borenstein D."/>
            <person name="Chapman S."/>
            <person name="Chen Z."/>
            <person name="Freedman E."/>
            <person name="Gellesch M."/>
            <person name="Goldberg J."/>
            <person name="Griggs A."/>
            <person name="Gujja S."/>
            <person name="Heilman E."/>
            <person name="Heiman D."/>
            <person name="Hepburn T."/>
            <person name="Howarth C."/>
            <person name="Jen D."/>
            <person name="Larson L."/>
            <person name="Mehta T."/>
            <person name="Park D."/>
            <person name="Pearson M."/>
            <person name="Roberts A."/>
            <person name="Saif S."/>
            <person name="Shenoy N."/>
            <person name="Sisk P."/>
            <person name="Stolte C."/>
            <person name="Sykes S."/>
            <person name="Thomson T."/>
            <person name="Walk T."/>
            <person name="White J."/>
            <person name="Yandava C."/>
            <person name="Burger G."/>
            <person name="Gray M.W."/>
            <person name="Holland P.W.H."/>
            <person name="King N."/>
            <person name="Lang F.B.F."/>
            <person name="Roger A.J."/>
            <person name="Ruiz-Trillo I."/>
            <person name="Lander E."/>
            <person name="Nusbaum C."/>
        </authorList>
    </citation>
    <scope>NUCLEOTIDE SEQUENCE [LARGE SCALE GENOMIC DNA]</scope>
    <source>
        <strain evidence="16 17">ATCC 50062</strain>
    </source>
</reference>
<keyword evidence="8 12" id="KW-0175">Coiled coil</keyword>
<dbReference type="PANTHER" id="PTHR19853:SF1">
    <property type="entry name" value="TBC1 DOMAIN FAMILY MEMBER 31"/>
    <property type="match status" value="1"/>
</dbReference>
<feature type="compositionally biased region" description="Low complexity" evidence="13">
    <location>
        <begin position="1548"/>
        <end position="1568"/>
    </location>
</feature>
<dbReference type="GeneID" id="25564467"/>
<feature type="region of interest" description="Disordered" evidence="13">
    <location>
        <begin position="363"/>
        <end position="433"/>
    </location>
</feature>
<name>A0A0L0D834_THETB</name>
<accession>A0A0L0D834</accession>
<dbReference type="Proteomes" id="UP000054408">
    <property type="component" value="Unassembled WGS sequence"/>
</dbReference>
<evidence type="ECO:0000313" key="17">
    <source>
        <dbReference type="Proteomes" id="UP000054408"/>
    </source>
</evidence>
<dbReference type="GO" id="GO:0005524">
    <property type="term" value="F:ATP binding"/>
    <property type="evidence" value="ECO:0007669"/>
    <property type="project" value="InterPro"/>
</dbReference>
<evidence type="ECO:0000256" key="9">
    <source>
        <dbReference type="ARBA" id="ARBA00023212"/>
    </source>
</evidence>
<dbReference type="InterPro" id="IPR036322">
    <property type="entry name" value="WD40_repeat_dom_sf"/>
</dbReference>
<dbReference type="GO" id="GO:0060271">
    <property type="term" value="P:cilium assembly"/>
    <property type="evidence" value="ECO:0007669"/>
    <property type="project" value="TreeGrafter"/>
</dbReference>
<comment type="subcellular location">
    <subcellularLocation>
        <location evidence="1">Cytoplasm</location>
        <location evidence="1">Cytoskeleton</location>
        <location evidence="1">Cilium basal body</location>
    </subcellularLocation>
    <subcellularLocation>
        <location evidence="2">Cytoplasm</location>
        <location evidence="2">Cytoskeleton</location>
        <location evidence="2">Microtubule organizing center</location>
        <location evidence="2">Centrosome</location>
        <location evidence="2">Centriolar satellite</location>
    </subcellularLocation>
</comment>
<dbReference type="Gene3D" id="1.10.472.80">
    <property type="entry name" value="Ypt/Rab-GAP domain of gyp1p, domain 3"/>
    <property type="match status" value="1"/>
</dbReference>
<feature type="compositionally biased region" description="Polar residues" evidence="13">
    <location>
        <begin position="389"/>
        <end position="402"/>
    </location>
</feature>
<dbReference type="InterPro" id="IPR035969">
    <property type="entry name" value="Rab-GAP_TBC_sf"/>
</dbReference>
<evidence type="ECO:0000256" key="10">
    <source>
        <dbReference type="ARBA" id="ARBA00023273"/>
    </source>
</evidence>
<feature type="compositionally biased region" description="Low complexity" evidence="13">
    <location>
        <begin position="1385"/>
        <end position="1394"/>
    </location>
</feature>
<dbReference type="EMBL" id="GL349451">
    <property type="protein sequence ID" value="KNC48509.1"/>
    <property type="molecule type" value="Genomic_DNA"/>
</dbReference>
<evidence type="ECO:0000256" key="6">
    <source>
        <dbReference type="ARBA" id="ARBA00022737"/>
    </source>
</evidence>
<feature type="compositionally biased region" description="Low complexity" evidence="13">
    <location>
        <begin position="1346"/>
        <end position="1371"/>
    </location>
</feature>
<dbReference type="GO" id="GO:0004672">
    <property type="term" value="F:protein kinase activity"/>
    <property type="evidence" value="ECO:0007669"/>
    <property type="project" value="InterPro"/>
</dbReference>
<keyword evidence="17" id="KW-1185">Reference proteome</keyword>
<dbReference type="eggNOG" id="KOG1093">
    <property type="taxonomic scope" value="Eukaryota"/>
</dbReference>
<keyword evidence="9" id="KW-0206">Cytoskeleton</keyword>
<dbReference type="eggNOG" id="KOG0032">
    <property type="taxonomic scope" value="Eukaryota"/>
</dbReference>
<dbReference type="InterPro" id="IPR001680">
    <property type="entry name" value="WD40_rpt"/>
</dbReference>
<dbReference type="STRING" id="461836.A0A0L0D834"/>
<keyword evidence="4" id="KW-0963">Cytoplasm</keyword>
<keyword evidence="6" id="KW-0677">Repeat</keyword>
<evidence type="ECO:0000256" key="1">
    <source>
        <dbReference type="ARBA" id="ARBA00004120"/>
    </source>
</evidence>
<dbReference type="InterPro" id="IPR015943">
    <property type="entry name" value="WD40/YVTN_repeat-like_dom_sf"/>
</dbReference>
<evidence type="ECO:0000256" key="12">
    <source>
        <dbReference type="SAM" id="Coils"/>
    </source>
</evidence>
<protein>
    <recommendedName>
        <fullName evidence="3">TBC1 domain family member 31</fullName>
    </recommendedName>
</protein>
<evidence type="ECO:0000256" key="8">
    <source>
        <dbReference type="ARBA" id="ARBA00023054"/>
    </source>
</evidence>
<dbReference type="InterPro" id="IPR011009">
    <property type="entry name" value="Kinase-like_dom_sf"/>
</dbReference>
<dbReference type="InterPro" id="IPR051570">
    <property type="entry name" value="TBC1_cilium_biogenesis"/>
</dbReference>
<dbReference type="SUPFAM" id="SSF50978">
    <property type="entry name" value="WD40 repeat-like"/>
    <property type="match status" value="1"/>
</dbReference>
<evidence type="ECO:0000256" key="7">
    <source>
        <dbReference type="ARBA" id="ARBA00022794"/>
    </source>
</evidence>
<dbReference type="RefSeq" id="XP_013758619.1">
    <property type="nucleotide sequence ID" value="XM_013903165.1"/>
</dbReference>
<feature type="coiled-coil region" evidence="12">
    <location>
        <begin position="1005"/>
        <end position="1109"/>
    </location>
</feature>
<evidence type="ECO:0000256" key="4">
    <source>
        <dbReference type="ARBA" id="ARBA00022490"/>
    </source>
</evidence>
<keyword evidence="7" id="KW-0970">Cilium biogenesis/degradation</keyword>
<proteinExistence type="predicted"/>
<dbReference type="SMART" id="SM00320">
    <property type="entry name" value="WD40"/>
    <property type="match status" value="2"/>
</dbReference>
<feature type="coiled-coil region" evidence="12">
    <location>
        <begin position="899"/>
        <end position="960"/>
    </location>
</feature>
<feature type="coiled-coil region" evidence="12">
    <location>
        <begin position="727"/>
        <end position="830"/>
    </location>
</feature>
<feature type="domain" description="Rab-GAP TBC" evidence="15">
    <location>
        <begin position="457"/>
        <end position="633"/>
    </location>
</feature>
<dbReference type="Gene3D" id="2.130.10.10">
    <property type="entry name" value="YVTN repeat-like/Quinoprotein amine dehydrogenase"/>
    <property type="match status" value="1"/>
</dbReference>
<feature type="region of interest" description="Disordered" evidence="13">
    <location>
        <begin position="1329"/>
        <end position="1397"/>
    </location>
</feature>
<keyword evidence="5" id="KW-0853">WD repeat</keyword>
<dbReference type="GO" id="GO:0036064">
    <property type="term" value="C:ciliary basal body"/>
    <property type="evidence" value="ECO:0007669"/>
    <property type="project" value="TreeGrafter"/>
</dbReference>
<evidence type="ECO:0000256" key="11">
    <source>
        <dbReference type="ARBA" id="ARBA00034464"/>
    </source>
</evidence>
<dbReference type="Pfam" id="PF00069">
    <property type="entry name" value="Pkinase"/>
    <property type="match status" value="1"/>
</dbReference>
<dbReference type="OrthoDB" id="5578278at2759"/>
<dbReference type="Gene3D" id="1.10.510.10">
    <property type="entry name" value="Transferase(Phosphotransferase) domain 1"/>
    <property type="match status" value="1"/>
</dbReference>
<feature type="compositionally biased region" description="Gly residues" evidence="13">
    <location>
        <begin position="1192"/>
        <end position="1204"/>
    </location>
</feature>
<evidence type="ECO:0000256" key="3">
    <source>
        <dbReference type="ARBA" id="ARBA00014199"/>
    </source>
</evidence>
<feature type="compositionally biased region" description="Basic and acidic residues" evidence="13">
    <location>
        <begin position="1569"/>
        <end position="1583"/>
    </location>
</feature>
<dbReference type="InterPro" id="IPR000719">
    <property type="entry name" value="Prot_kinase_dom"/>
</dbReference>
<evidence type="ECO:0000256" key="2">
    <source>
        <dbReference type="ARBA" id="ARBA00004607"/>
    </source>
</evidence>
<dbReference type="Pfam" id="PF00566">
    <property type="entry name" value="RabGAP-TBC"/>
    <property type="match status" value="1"/>
</dbReference>
<dbReference type="eggNOG" id="KOG0295">
    <property type="taxonomic scope" value="Eukaryota"/>
</dbReference>
<evidence type="ECO:0000259" key="14">
    <source>
        <dbReference type="PROSITE" id="PS50011"/>
    </source>
</evidence>
<keyword evidence="10" id="KW-0966">Cell projection</keyword>
<feature type="compositionally biased region" description="Low complexity" evidence="13">
    <location>
        <begin position="1527"/>
        <end position="1540"/>
    </location>
</feature>
<organism evidence="16 17">
    <name type="scientific">Thecamonas trahens ATCC 50062</name>
    <dbReference type="NCBI Taxonomy" id="461836"/>
    <lineage>
        <taxon>Eukaryota</taxon>
        <taxon>Apusozoa</taxon>
        <taxon>Apusomonadida</taxon>
        <taxon>Apusomonadidae</taxon>
        <taxon>Thecamonas</taxon>
    </lineage>
</organism>
<feature type="domain" description="Protein kinase" evidence="14">
    <location>
        <begin position="1658"/>
        <end position="1924"/>
    </location>
</feature>
<feature type="region of interest" description="Disordered" evidence="13">
    <location>
        <begin position="1187"/>
        <end position="1212"/>
    </location>
</feature>